<sequence>MSVIRPVIPENKEVLEWCSDFSKFETYFDKVPLDRRQEVGGQKLKSLLSETDFPGPIPLSSNNPITFSLSTHQFQSVRIACRIIQKTRLYLQHIEQNVPINVQPAVFHALIPLGNHPYNRDPRHDPVVLFHRWIIRSKYNNVNFGFEFDPDEKSIIMLENLYERLGIAKGPSLIYVNVDLKAILMTELRNIMLFGKRIGIISTMGTGIVTTFPPSEQINYFKSDLDYESVYNVLLRSFEENTWFIIPTEEARALVGQAIKVHEEYAAIKIAVYNALKLQPNASVDDMLNEVPIQCIQYFHNNFDEQAVKDIIELIKTIYGNFPGVKLSVNQRKFLSLFFERLDNDKVWDVVRKTEGLEFVQYPLERMIEPLVLLNTRCKSTNGFKHKINGNKKTRPSQEIRLNIVHDDFQIPKSLKHIQLRPSRLSNTIPSIFQPLNQSSRIGRNEPQNTVYSRLKAVEEFINSACHQQPLDHSKLEHVESLCNNALDDALRVDLQNLEDVIRILIDHSRWSFLSYDRESIYQKEFDVIFNMDYDDIRSLRASTHKLIKALALLDNKDMETCFGILTKLKNLKWAHQVIGSLMVGSLCNRQSKLGRKSKWLRSHLEEQAPSIFSKSYTFSENDKQTKFKNYVKHKSQKEVICVDIDPTHQEIVVDELKRQFMHAVLEWIDEENEVCLKMF</sequence>
<dbReference type="EMBL" id="CAJVQA010008569">
    <property type="protein sequence ID" value="CAG8673812.1"/>
    <property type="molecule type" value="Genomic_DNA"/>
</dbReference>
<evidence type="ECO:0000313" key="1">
    <source>
        <dbReference type="EMBL" id="CAG8673812.1"/>
    </source>
</evidence>
<dbReference type="Proteomes" id="UP000789759">
    <property type="component" value="Unassembled WGS sequence"/>
</dbReference>
<comment type="caution">
    <text evidence="1">The sequence shown here is derived from an EMBL/GenBank/DDBJ whole genome shotgun (WGS) entry which is preliminary data.</text>
</comment>
<gene>
    <name evidence="1" type="ORF">CPELLU_LOCUS10413</name>
</gene>
<proteinExistence type="predicted"/>
<protein>
    <submittedName>
        <fullName evidence="1">13452_t:CDS:1</fullName>
    </submittedName>
</protein>
<organism evidence="1 2">
    <name type="scientific">Cetraspora pellucida</name>
    <dbReference type="NCBI Taxonomy" id="1433469"/>
    <lineage>
        <taxon>Eukaryota</taxon>
        <taxon>Fungi</taxon>
        <taxon>Fungi incertae sedis</taxon>
        <taxon>Mucoromycota</taxon>
        <taxon>Glomeromycotina</taxon>
        <taxon>Glomeromycetes</taxon>
        <taxon>Diversisporales</taxon>
        <taxon>Gigasporaceae</taxon>
        <taxon>Cetraspora</taxon>
    </lineage>
</organism>
<evidence type="ECO:0000313" key="2">
    <source>
        <dbReference type="Proteomes" id="UP000789759"/>
    </source>
</evidence>
<name>A0A9N9HGI9_9GLOM</name>
<reference evidence="1" key="1">
    <citation type="submission" date="2021-06" db="EMBL/GenBank/DDBJ databases">
        <authorList>
            <person name="Kallberg Y."/>
            <person name="Tangrot J."/>
            <person name="Rosling A."/>
        </authorList>
    </citation>
    <scope>NUCLEOTIDE SEQUENCE</scope>
    <source>
        <strain evidence="1">FL966</strain>
    </source>
</reference>
<accession>A0A9N9HGI9</accession>
<dbReference type="OrthoDB" id="2359855at2759"/>
<dbReference type="AlphaFoldDB" id="A0A9N9HGI9"/>
<keyword evidence="2" id="KW-1185">Reference proteome</keyword>